<dbReference type="PROSITE" id="PS50112">
    <property type="entry name" value="PAS"/>
    <property type="match status" value="1"/>
</dbReference>
<feature type="transmembrane region" description="Helical" evidence="2">
    <location>
        <begin position="173"/>
        <end position="191"/>
    </location>
</feature>
<evidence type="ECO:0000313" key="4">
    <source>
        <dbReference type="EMBL" id="RXK51100.1"/>
    </source>
</evidence>
<feature type="transmembrane region" description="Helical" evidence="2">
    <location>
        <begin position="76"/>
        <end position="96"/>
    </location>
</feature>
<protein>
    <submittedName>
        <fullName evidence="4">PAS domain S-box protein</fullName>
    </submittedName>
</protein>
<dbReference type="SMART" id="SM00091">
    <property type="entry name" value="PAS"/>
    <property type="match status" value="1"/>
</dbReference>
<dbReference type="InterPro" id="IPR013767">
    <property type="entry name" value="PAS_fold"/>
</dbReference>
<keyword evidence="2" id="KW-0472">Membrane</keyword>
<dbReference type="RefSeq" id="WP_129066967.1">
    <property type="nucleotide sequence ID" value="NZ_RDFA01000001.1"/>
</dbReference>
<feature type="compositionally biased region" description="Basic and acidic residues" evidence="1">
    <location>
        <begin position="493"/>
        <end position="502"/>
    </location>
</feature>
<evidence type="ECO:0000313" key="5">
    <source>
        <dbReference type="Proteomes" id="UP000289691"/>
    </source>
</evidence>
<dbReference type="EMBL" id="RDFA01000001">
    <property type="protein sequence ID" value="RXK51100.1"/>
    <property type="molecule type" value="Genomic_DNA"/>
</dbReference>
<name>A0A498KYG4_9EURY</name>
<keyword evidence="2" id="KW-1133">Transmembrane helix</keyword>
<dbReference type="GO" id="GO:0006355">
    <property type="term" value="P:regulation of DNA-templated transcription"/>
    <property type="evidence" value="ECO:0007669"/>
    <property type="project" value="InterPro"/>
</dbReference>
<proteinExistence type="predicted"/>
<evidence type="ECO:0000256" key="1">
    <source>
        <dbReference type="SAM" id="MobiDB-lite"/>
    </source>
</evidence>
<evidence type="ECO:0000259" key="3">
    <source>
        <dbReference type="PROSITE" id="PS50112"/>
    </source>
</evidence>
<feature type="region of interest" description="Disordered" evidence="1">
    <location>
        <begin position="518"/>
        <end position="544"/>
    </location>
</feature>
<dbReference type="AlphaFoldDB" id="A0A498KYG4"/>
<reference evidence="4 5" key="1">
    <citation type="submission" date="2019-01" db="EMBL/GenBank/DDBJ databases">
        <title>Halorientalis sp. F13-25 a new haloarchaeum isolated from hypersaline water.</title>
        <authorList>
            <person name="Ana D.-V."/>
            <person name="Cristina S.-P."/>
            <person name="Antonio V."/>
        </authorList>
    </citation>
    <scope>NUCLEOTIDE SEQUENCE [LARGE SCALE GENOMIC DNA]</scope>
    <source>
        <strain evidence="4 5">F13-25</strain>
    </source>
</reference>
<dbReference type="CDD" id="cd00130">
    <property type="entry name" value="PAS"/>
    <property type="match status" value="1"/>
</dbReference>
<feature type="transmembrane region" description="Helical" evidence="2">
    <location>
        <begin position="6"/>
        <end position="25"/>
    </location>
</feature>
<dbReference type="Gene3D" id="3.30.450.20">
    <property type="entry name" value="PAS domain"/>
    <property type="match status" value="1"/>
</dbReference>
<dbReference type="NCBIfam" id="TIGR00229">
    <property type="entry name" value="sensory_box"/>
    <property type="match status" value="1"/>
</dbReference>
<feature type="region of interest" description="Disordered" evidence="1">
    <location>
        <begin position="477"/>
        <end position="502"/>
    </location>
</feature>
<accession>A0A498KYG4</accession>
<feature type="transmembrane region" description="Helical" evidence="2">
    <location>
        <begin position="37"/>
        <end position="56"/>
    </location>
</feature>
<dbReference type="OrthoDB" id="240966at2157"/>
<keyword evidence="2" id="KW-0812">Transmembrane</keyword>
<dbReference type="InterPro" id="IPR035965">
    <property type="entry name" value="PAS-like_dom_sf"/>
</dbReference>
<gene>
    <name evidence="4" type="ORF">EAF64_00155</name>
</gene>
<comment type="caution">
    <text evidence="4">The sequence shown here is derived from an EMBL/GenBank/DDBJ whole genome shotgun (WGS) entry which is preliminary data.</text>
</comment>
<feature type="domain" description="PAS" evidence="3">
    <location>
        <begin position="233"/>
        <end position="286"/>
    </location>
</feature>
<keyword evidence="5" id="KW-1185">Reference proteome</keyword>
<evidence type="ECO:0000256" key="2">
    <source>
        <dbReference type="SAM" id="Phobius"/>
    </source>
</evidence>
<dbReference type="Pfam" id="PF00989">
    <property type="entry name" value="PAS"/>
    <property type="match status" value="1"/>
</dbReference>
<organism evidence="4 5">
    <name type="scientific">Halorientalis pallida</name>
    <dbReference type="NCBI Taxonomy" id="2479928"/>
    <lineage>
        <taxon>Archaea</taxon>
        <taxon>Methanobacteriati</taxon>
        <taxon>Methanobacteriota</taxon>
        <taxon>Stenosarchaea group</taxon>
        <taxon>Halobacteria</taxon>
        <taxon>Halobacteriales</taxon>
        <taxon>Haloarculaceae</taxon>
        <taxon>Halorientalis</taxon>
    </lineage>
</organism>
<feature type="transmembrane region" description="Helical" evidence="2">
    <location>
        <begin position="108"/>
        <end position="128"/>
    </location>
</feature>
<feature type="transmembrane region" description="Helical" evidence="2">
    <location>
        <begin position="134"/>
        <end position="161"/>
    </location>
</feature>
<dbReference type="Proteomes" id="UP000289691">
    <property type="component" value="Unassembled WGS sequence"/>
</dbReference>
<dbReference type="SUPFAM" id="SSF55785">
    <property type="entry name" value="PYP-like sensor domain (PAS domain)"/>
    <property type="match status" value="1"/>
</dbReference>
<dbReference type="InterPro" id="IPR000014">
    <property type="entry name" value="PAS"/>
</dbReference>
<sequence length="544" mass="56337">MTASAGRLAVGSMAVVVAGALAASLWPRRDEATARSLLGVALALFAGSLCHLLVVAPGGPNVVPVLTGPEPGDLRWVVFGAATSVVAGGLWSLFAFRYTGRDTRSLRVVAAGVALLSLGSVAVAVRAATAGPSIALVDVLTVGYLLVGFLVTIGIFLLLWASVGANAFPVREPLLLSGGVVVLLSGVHVAQVFARPVLYPASLALASGSLLFPVWRYPIFETLPAARVAGRDRVVDELTDGVVVTDRTGTVQDLNPAAERLFGVSRAEVAGESVSAVLDQRVDPDDAIAAREPILVETQGAAVAVTGTPVSDRHDRSFGTVLLCTDVTERRTREEQLTLLSRFVADVVDDRMVDVAGDAAAVTDGTATADATAVADRVWSRATDLTTLVAHAREVEQAIADGEGTASDTDLRPRIREAVERAVDGGSDGDAAEPVVEVPDEPFSSDLSPGLFEAVVKLVVEDALERAPGRVTVEGTVEPPTVRVSADPAASGERSDATRSDEVTIPVVRLAVEGAGGSVSVTRDGDRRRVTTRFPAADGSGGDR</sequence>